<dbReference type="InterPro" id="IPR042245">
    <property type="entry name" value="Tgt2/MlaC_sf"/>
</dbReference>
<dbReference type="InterPro" id="IPR008869">
    <property type="entry name" value="MlaC/ttg2D"/>
</dbReference>
<protein>
    <submittedName>
        <fullName evidence="1">ABC transporter substrate-binding protein</fullName>
    </submittedName>
</protein>
<dbReference type="Pfam" id="PF05494">
    <property type="entry name" value="MlaC"/>
    <property type="match status" value="1"/>
</dbReference>
<keyword evidence="2" id="KW-1185">Reference proteome</keyword>
<name>A0A3R9ZR33_9RICK</name>
<dbReference type="PANTHER" id="PTHR36573:SF1">
    <property type="entry name" value="INTERMEMBRANE PHOSPHOLIPID TRANSPORT SYSTEM BINDING PROTEIN MLAC"/>
    <property type="match status" value="1"/>
</dbReference>
<comment type="caution">
    <text evidence="1">The sequence shown here is derived from an EMBL/GenBank/DDBJ whole genome shotgun (WGS) entry which is preliminary data.</text>
</comment>
<evidence type="ECO:0000313" key="1">
    <source>
        <dbReference type="EMBL" id="RST71940.1"/>
    </source>
</evidence>
<dbReference type="Proteomes" id="UP000279470">
    <property type="component" value="Unassembled WGS sequence"/>
</dbReference>
<sequence>MGNIIKKLKLVILLFVVNITVLLSVFANQNQKVQNFVNNTAQQVILVIDSSDAEMQKKQKLRDIFCNTVDISWMGKFALGKYYRNIAQEQLKEYLIVYKAFLINAYVSKFSEYNGVNFDIDSIKLISNSQYIVNTKVLNKKYNSKYINVAYRIKVVKERFLIRDIIAEDVSLILGQRSDFSSIISKEGVIGLIKKLKNKVT</sequence>
<dbReference type="Gene3D" id="3.10.450.710">
    <property type="entry name" value="Tgt2/MlaC"/>
    <property type="match status" value="1"/>
</dbReference>
<organism evidence="1 2">
    <name type="scientific">Candidatus Aquarickettsia rohweri</name>
    <dbReference type="NCBI Taxonomy" id="2602574"/>
    <lineage>
        <taxon>Bacteria</taxon>
        <taxon>Pseudomonadati</taxon>
        <taxon>Pseudomonadota</taxon>
        <taxon>Alphaproteobacteria</taxon>
        <taxon>Rickettsiales</taxon>
        <taxon>Candidatus Midichloriaceae</taxon>
        <taxon>Candidatus Aquarickettsia</taxon>
    </lineage>
</organism>
<dbReference type="PANTHER" id="PTHR36573">
    <property type="entry name" value="INTERMEMBRANE PHOSPHOLIPID TRANSPORT SYSTEM BINDING PROTEIN MLAC"/>
    <property type="match status" value="1"/>
</dbReference>
<evidence type="ECO:0000313" key="2">
    <source>
        <dbReference type="Proteomes" id="UP000279470"/>
    </source>
</evidence>
<gene>
    <name evidence="1" type="ORF">EIC27_00475</name>
</gene>
<dbReference type="RefSeq" id="WP_126044204.1">
    <property type="nucleotide sequence ID" value="NZ_RXFM01000004.1"/>
</dbReference>
<proteinExistence type="predicted"/>
<dbReference type="EMBL" id="RXFM01000004">
    <property type="protein sequence ID" value="RST71940.1"/>
    <property type="molecule type" value="Genomic_DNA"/>
</dbReference>
<dbReference type="OrthoDB" id="8099120at2"/>
<accession>A0A3R9ZR33</accession>
<reference evidence="2" key="1">
    <citation type="submission" date="2018-11" db="EMBL/GenBank/DDBJ databases">
        <title>Phylogenetic, genomic, and biogeographic characterization of a novel and ubiquitous marine invertebrate-associated Rickettsiales parasite, Candidatus Marinoinvertebrata rohwerii, gen. nov., sp. nov.</title>
        <authorList>
            <person name="Klinges J.G."/>
            <person name="Rosales S.M."/>
            <person name="Mcminds R."/>
            <person name="Shaver E.C."/>
            <person name="Shantz A."/>
            <person name="Peters E.C."/>
            <person name="Burkepile D.E."/>
            <person name="Silliman B.R."/>
            <person name="Vega Thurber R.L."/>
        </authorList>
    </citation>
    <scope>NUCLEOTIDE SEQUENCE [LARGE SCALE GENOMIC DNA]</scope>
    <source>
        <strain evidence="2">a_cerv_44</strain>
    </source>
</reference>
<dbReference type="AlphaFoldDB" id="A0A3R9ZR33"/>